<dbReference type="PANTHER" id="PTHR36902">
    <property type="entry name" value="ENRICHED IN SURFACE-LABELED PROTEOME PROTEIN 9"/>
    <property type="match status" value="1"/>
</dbReference>
<name>A0ABN7RPX7_OIKDI</name>
<evidence type="ECO:0000259" key="2">
    <source>
        <dbReference type="Pfam" id="PF25898"/>
    </source>
</evidence>
<dbReference type="Pfam" id="PF25898">
    <property type="entry name" value="LolA_2nd_metazoa"/>
    <property type="match status" value="1"/>
</dbReference>
<dbReference type="PANTHER" id="PTHR36902:SF1">
    <property type="entry name" value="ENRICHED IN SURFACE-LABELED PROTEOME PROTEIN 9"/>
    <property type="match status" value="1"/>
</dbReference>
<evidence type="ECO:0000313" key="4">
    <source>
        <dbReference type="Proteomes" id="UP001158576"/>
    </source>
</evidence>
<proteinExistence type="predicted"/>
<protein>
    <submittedName>
        <fullName evidence="3">Oidioi.mRNA.OKI2018_I69.PAR.g10279.t1.cds</fullName>
    </submittedName>
</protein>
<accession>A0ABN7RPX7</accession>
<dbReference type="InterPro" id="IPR058831">
    <property type="entry name" value="LolA-like_dom_2nd"/>
</dbReference>
<sequence length="625" mass="71394">MWKAVFFLPQIWAQTQPDAWPDYQGSYGLYGVWSRPSDVQWSDFVQFYHSYDATKTNPKKVMSRKIHGAYVTALWDKPNEKVHLLHDEFDCTTRAWQNEPEFELNGEKYQFIPPLSLISKNRVEGITKVKTNETVRGIPVWKWKADLKDSSSKSTGSIEVITAQTSSENIPLRPMRLSFRLPGVDHHEIFEIFKFRWEEPPVEVFQIPALTPCKTSHKPEIPVFKSKNFHAMAEIKDIIYGSEKYDFPIYDFDITYSQDVQLSKYRFSTNGFADMISFFGKTQLECTNDYEGDVVYCTDLLYGNCSSWSLSDDSFPGSSTTIHGGLVSMKSPAEFWGTDDPQAYWFKGNSTVRNVLANSWTAEKTVDKKEYTFDWYFSDSSWKFYTHQESRRQQPLLLRTRSADPVTPDGHHHHVDYSIYYYDEGLKSFPANAFDSASKCFAGEKHSFLQINMTDVDGTGPDVVRDMFKIEFEKRLRETLARAAGVGFLRINRLKIFNFDQADKFQIQFYLLEKSKLSKSNELTLDEAKFKLSGIIGSGGVGMHLNMAEYLGYDSRFQAINTTLITKELFDENVIYQDKYVTDGVSDGNFAVASILTIVGGVAIGLAAVSSVFQIAILGIVVPKI</sequence>
<dbReference type="EMBL" id="OU015568">
    <property type="protein sequence ID" value="CAG5083103.1"/>
    <property type="molecule type" value="Genomic_DNA"/>
</dbReference>
<dbReference type="Proteomes" id="UP001158576">
    <property type="component" value="Chromosome PAR"/>
</dbReference>
<keyword evidence="1" id="KW-0472">Membrane</keyword>
<evidence type="ECO:0000313" key="3">
    <source>
        <dbReference type="EMBL" id="CAG5083103.1"/>
    </source>
</evidence>
<feature type="transmembrane region" description="Helical" evidence="1">
    <location>
        <begin position="595"/>
        <end position="622"/>
    </location>
</feature>
<organism evidence="3 4">
    <name type="scientific">Oikopleura dioica</name>
    <name type="common">Tunicate</name>
    <dbReference type="NCBI Taxonomy" id="34765"/>
    <lineage>
        <taxon>Eukaryota</taxon>
        <taxon>Metazoa</taxon>
        <taxon>Chordata</taxon>
        <taxon>Tunicata</taxon>
        <taxon>Appendicularia</taxon>
        <taxon>Copelata</taxon>
        <taxon>Oikopleuridae</taxon>
        <taxon>Oikopleura</taxon>
    </lineage>
</organism>
<reference evidence="3 4" key="1">
    <citation type="submission" date="2021-04" db="EMBL/GenBank/DDBJ databases">
        <authorList>
            <person name="Bliznina A."/>
        </authorList>
    </citation>
    <scope>NUCLEOTIDE SEQUENCE [LARGE SCALE GENOMIC DNA]</scope>
</reference>
<keyword evidence="1" id="KW-1133">Transmembrane helix</keyword>
<keyword evidence="1" id="KW-0812">Transmembrane</keyword>
<evidence type="ECO:0000256" key="1">
    <source>
        <dbReference type="SAM" id="Phobius"/>
    </source>
</evidence>
<keyword evidence="4" id="KW-1185">Reference proteome</keyword>
<feature type="domain" description="LolA-like" evidence="2">
    <location>
        <begin position="226"/>
        <end position="435"/>
    </location>
</feature>
<gene>
    <name evidence="3" type="ORF">OKIOD_LOCUS1837</name>
</gene>